<feature type="compositionally biased region" description="Polar residues" evidence="4">
    <location>
        <begin position="1"/>
        <end position="12"/>
    </location>
</feature>
<evidence type="ECO:0000256" key="3">
    <source>
        <dbReference type="ARBA" id="ARBA00022833"/>
    </source>
</evidence>
<dbReference type="Gene3D" id="2.20.25.240">
    <property type="match status" value="1"/>
</dbReference>
<dbReference type="GO" id="GO:0008270">
    <property type="term" value="F:zinc ion binding"/>
    <property type="evidence" value="ECO:0007669"/>
    <property type="project" value="UniProtKB-KW"/>
</dbReference>
<dbReference type="AlphaFoldDB" id="A0A0C2JY63"/>
<dbReference type="PANTHER" id="PTHR47160">
    <property type="entry name" value="PUTATIVE-RELATED"/>
    <property type="match status" value="1"/>
</dbReference>
<evidence type="ECO:0000256" key="4">
    <source>
        <dbReference type="SAM" id="MobiDB-lite"/>
    </source>
</evidence>
<proteinExistence type="predicted"/>
<dbReference type="OMA" id="NICEGWH"/>
<evidence type="ECO:0000256" key="2">
    <source>
        <dbReference type="ARBA" id="ARBA00022771"/>
    </source>
</evidence>
<keyword evidence="3" id="KW-0862">Zinc</keyword>
<dbReference type="EMBL" id="JWZT01000433">
    <property type="protein sequence ID" value="KII74433.1"/>
    <property type="molecule type" value="Genomic_DNA"/>
</dbReference>
<evidence type="ECO:0000256" key="1">
    <source>
        <dbReference type="ARBA" id="ARBA00022723"/>
    </source>
</evidence>
<reference evidence="7 8" key="1">
    <citation type="journal article" date="2014" name="Genome Biol. Evol.">
        <title>The genome of the myxosporean Thelohanellus kitauei shows adaptations to nutrient acquisition within its fish host.</title>
        <authorList>
            <person name="Yang Y."/>
            <person name="Xiong J."/>
            <person name="Zhou Z."/>
            <person name="Huo F."/>
            <person name="Miao W."/>
            <person name="Ran C."/>
            <person name="Liu Y."/>
            <person name="Zhang J."/>
            <person name="Feng J."/>
            <person name="Wang M."/>
            <person name="Wang M."/>
            <person name="Wang L."/>
            <person name="Yao B."/>
        </authorList>
    </citation>
    <scope>NUCLEOTIDE SEQUENCE [LARGE SCALE GENOMIC DNA]</scope>
    <source>
        <strain evidence="7">Wuqing</strain>
    </source>
</reference>
<dbReference type="InterPro" id="IPR018289">
    <property type="entry name" value="MULE_transposase_dom"/>
</dbReference>
<evidence type="ECO:0000259" key="5">
    <source>
        <dbReference type="Pfam" id="PF04500"/>
    </source>
</evidence>
<feature type="region of interest" description="Disordered" evidence="4">
    <location>
        <begin position="1"/>
        <end position="23"/>
    </location>
</feature>
<keyword evidence="2" id="KW-0863">Zinc-finger</keyword>
<evidence type="ECO:0008006" key="9">
    <source>
        <dbReference type="Google" id="ProtNLM"/>
    </source>
</evidence>
<feature type="compositionally biased region" description="Basic and acidic residues" evidence="4">
    <location>
        <begin position="13"/>
        <end position="23"/>
    </location>
</feature>
<organism evidence="7 8">
    <name type="scientific">Thelohanellus kitauei</name>
    <name type="common">Myxosporean</name>
    <dbReference type="NCBI Taxonomy" id="669202"/>
    <lineage>
        <taxon>Eukaryota</taxon>
        <taxon>Metazoa</taxon>
        <taxon>Cnidaria</taxon>
        <taxon>Myxozoa</taxon>
        <taxon>Myxosporea</taxon>
        <taxon>Bivalvulida</taxon>
        <taxon>Platysporina</taxon>
        <taxon>Myxobolidae</taxon>
        <taxon>Thelohanellus</taxon>
    </lineage>
</organism>
<keyword evidence="1" id="KW-0479">Metal-binding</keyword>
<dbReference type="Pfam" id="PF10551">
    <property type="entry name" value="MULE"/>
    <property type="match status" value="1"/>
</dbReference>
<evidence type="ECO:0000313" key="7">
    <source>
        <dbReference type="EMBL" id="KII74433.1"/>
    </source>
</evidence>
<dbReference type="Pfam" id="PF04500">
    <property type="entry name" value="FLYWCH"/>
    <property type="match status" value="1"/>
</dbReference>
<gene>
    <name evidence="7" type="ORF">RF11_07802</name>
</gene>
<dbReference type="PANTHER" id="PTHR47160:SF10">
    <property type="entry name" value="MULE TRANSPOSASE DOMAIN-CONTAINING PROTEIN"/>
    <property type="match status" value="1"/>
</dbReference>
<sequence length="485" mass="54913">MSFTVNNSAETQEINREKQLEFGKTKRGNPTLIFQGYEYWKHSQTIAGQVTWKCTKYQSMPCNSIMKTNGDKIVSLPTDHSHEGNVARARARTAVQNMKRKMTGELVTPRSAQASIINTLSSDVKMALPNKKTISRILRRHKQKSNFSASLVLPSIPTTVNFDIPERYKNMVLLDIDPKSSNRIIIIGDSNHLAGLKHSKVWLVDGTFDKCPESFGQIYSIHYEFGNGINPVGLICLLPNKTGDTYRRTLSAVKGLISDADPEVILTDFERSVMEVFQDTFPGSSVSGCYFHLCQSILRKTNQIGLRPIYDSDEQVREWIWCLPALAHVPITEVHEAFEELVSIMPHHPGIDELLSYFEHAYIRGRRLPGRVITYRSALFPPELWNKRDSAIEGIARTKNICEGWHNSLKSLLLCHHPSIRTFFEGISKELSAQTASCLEATSGSQIVPKKQYTQLKERVIRAINSYSSSDRLTFLRAMAHISWI</sequence>
<name>A0A0C2JY63_THEKT</name>
<feature type="domain" description="FLYWCH-type" evidence="5">
    <location>
        <begin position="24"/>
        <end position="82"/>
    </location>
</feature>
<feature type="domain" description="MULE transposase" evidence="6">
    <location>
        <begin position="201"/>
        <end position="295"/>
    </location>
</feature>
<protein>
    <recommendedName>
        <fullName evidence="9">MULE transposase domain-containing protein</fullName>
    </recommendedName>
</protein>
<dbReference type="InterPro" id="IPR007588">
    <property type="entry name" value="Znf_FLYWCH"/>
</dbReference>
<dbReference type="OrthoDB" id="8110858at2759"/>
<comment type="caution">
    <text evidence="7">The sequence shown here is derived from an EMBL/GenBank/DDBJ whole genome shotgun (WGS) entry which is preliminary data.</text>
</comment>
<evidence type="ECO:0000313" key="8">
    <source>
        <dbReference type="Proteomes" id="UP000031668"/>
    </source>
</evidence>
<evidence type="ECO:0000259" key="6">
    <source>
        <dbReference type="Pfam" id="PF10551"/>
    </source>
</evidence>
<accession>A0A0C2JY63</accession>
<keyword evidence="8" id="KW-1185">Reference proteome</keyword>
<dbReference type="Proteomes" id="UP000031668">
    <property type="component" value="Unassembled WGS sequence"/>
</dbReference>